<evidence type="ECO:0000256" key="1">
    <source>
        <dbReference type="SAM" id="MobiDB-lite"/>
    </source>
</evidence>
<feature type="compositionally biased region" description="Pro residues" evidence="1">
    <location>
        <begin position="135"/>
        <end position="144"/>
    </location>
</feature>
<gene>
    <name evidence="2" type="ORF">CB5_LOCUS20230</name>
</gene>
<dbReference type="EMBL" id="LR862131">
    <property type="protein sequence ID" value="CAD1837019.1"/>
    <property type="molecule type" value="Genomic_DNA"/>
</dbReference>
<accession>A0A6V7Q1H9</accession>
<sequence>MSPVVTKSSPTLVPPRRRPRPRRCSSPSSIYRAAKRARLRRIHPGLLPRRQRRHRRRHQRVSPPSERASPAPSSPTSPSPGGSSRASPASPWSSAPATGSGSWRRRSIALGRREPARAERALLPARGPRPAAPGGAPPASPRTS</sequence>
<proteinExistence type="predicted"/>
<feature type="region of interest" description="Disordered" evidence="1">
    <location>
        <begin position="1"/>
        <end position="144"/>
    </location>
</feature>
<feature type="compositionally biased region" description="Basic and acidic residues" evidence="1">
    <location>
        <begin position="111"/>
        <end position="120"/>
    </location>
</feature>
<protein>
    <submittedName>
        <fullName evidence="2">Uncharacterized protein</fullName>
    </submittedName>
</protein>
<organism evidence="2">
    <name type="scientific">Ananas comosus var. bracteatus</name>
    <name type="common">red pineapple</name>
    <dbReference type="NCBI Taxonomy" id="296719"/>
    <lineage>
        <taxon>Eukaryota</taxon>
        <taxon>Viridiplantae</taxon>
        <taxon>Streptophyta</taxon>
        <taxon>Embryophyta</taxon>
        <taxon>Tracheophyta</taxon>
        <taxon>Spermatophyta</taxon>
        <taxon>Magnoliopsida</taxon>
        <taxon>Liliopsida</taxon>
        <taxon>Poales</taxon>
        <taxon>Bromeliaceae</taxon>
        <taxon>Bromelioideae</taxon>
        <taxon>Ananas</taxon>
    </lineage>
</organism>
<name>A0A6V7Q1H9_ANACO</name>
<evidence type="ECO:0000313" key="2">
    <source>
        <dbReference type="EMBL" id="CAD1837019.1"/>
    </source>
</evidence>
<feature type="compositionally biased region" description="Basic residues" evidence="1">
    <location>
        <begin position="33"/>
        <end position="60"/>
    </location>
</feature>
<feature type="compositionally biased region" description="Low complexity" evidence="1">
    <location>
        <begin position="79"/>
        <end position="102"/>
    </location>
</feature>
<reference evidence="2" key="1">
    <citation type="submission" date="2020-07" db="EMBL/GenBank/DDBJ databases">
        <authorList>
            <person name="Lin J."/>
        </authorList>
    </citation>
    <scope>NUCLEOTIDE SEQUENCE</scope>
</reference>
<dbReference type="AlphaFoldDB" id="A0A6V7Q1H9"/>
<feature type="compositionally biased region" description="Low complexity" evidence="1">
    <location>
        <begin position="121"/>
        <end position="134"/>
    </location>
</feature>
<feature type="compositionally biased region" description="Low complexity" evidence="1">
    <location>
        <begin position="62"/>
        <end position="71"/>
    </location>
</feature>